<protein>
    <submittedName>
        <fullName evidence="2">Pilus assembly protein TadG-related protein</fullName>
    </submittedName>
</protein>
<sequence length="370" mass="36225">MRRLNPRPATRAGDSGAVAALVAVLVSTGLLFGLGAVTVDLGQVYAERRQVQNGADAAALAVAADCATRATCDTSSAGRAKSLADANAADGRTSVLGVCGSGRATLAPCTGTGDPALATCPASPSGVRGYARVRTGTLTAGGSTLLPAAFVRALTGRAGSGTAVRACAIAAWGVPAGLDDVLPLTISECEWLLATANGTTFVADGLNATPLQEVALKLHSTTDRTGCASVGGAFADLPGGFGWLAANSACRAAVTNGGNVAADPGVSASGCAGDAVAGAVGTVIHLPIYEAAWGSGSGGTYRIAGFAAFHLSGYYLPGAHPNKVASPVGGNLCRGSDKCVYGWFTQALVPGGGALGNGTDFGSRVVALTG</sequence>
<dbReference type="Proteomes" id="UP001612915">
    <property type="component" value="Unassembled WGS sequence"/>
</dbReference>
<evidence type="ECO:0000313" key="2">
    <source>
        <dbReference type="EMBL" id="MFI7586091.1"/>
    </source>
</evidence>
<dbReference type="Pfam" id="PF13400">
    <property type="entry name" value="Tad"/>
    <property type="match status" value="1"/>
</dbReference>
<evidence type="ECO:0000313" key="3">
    <source>
        <dbReference type="Proteomes" id="UP001612915"/>
    </source>
</evidence>
<dbReference type="InterPro" id="IPR028087">
    <property type="entry name" value="Tad_N"/>
</dbReference>
<name>A0ABW8AIA8_9ACTN</name>
<proteinExistence type="predicted"/>
<gene>
    <name evidence="2" type="ORF">ACIB24_03335</name>
</gene>
<dbReference type="RefSeq" id="WP_398275124.1">
    <property type="nucleotide sequence ID" value="NZ_JBITLV010000001.1"/>
</dbReference>
<evidence type="ECO:0000259" key="1">
    <source>
        <dbReference type="Pfam" id="PF13400"/>
    </source>
</evidence>
<organism evidence="2 3">
    <name type="scientific">Spongisporangium articulatum</name>
    <dbReference type="NCBI Taxonomy" id="3362603"/>
    <lineage>
        <taxon>Bacteria</taxon>
        <taxon>Bacillati</taxon>
        <taxon>Actinomycetota</taxon>
        <taxon>Actinomycetes</taxon>
        <taxon>Kineosporiales</taxon>
        <taxon>Kineosporiaceae</taxon>
        <taxon>Spongisporangium</taxon>
    </lineage>
</organism>
<feature type="domain" description="Putative Flp pilus-assembly TadG-like N-terminal" evidence="1">
    <location>
        <begin position="18"/>
        <end position="65"/>
    </location>
</feature>
<reference evidence="2 3" key="1">
    <citation type="submission" date="2024-10" db="EMBL/GenBank/DDBJ databases">
        <title>The Natural Products Discovery Center: Release of the First 8490 Sequenced Strains for Exploring Actinobacteria Biosynthetic Diversity.</title>
        <authorList>
            <person name="Kalkreuter E."/>
            <person name="Kautsar S.A."/>
            <person name="Yang D."/>
            <person name="Bader C.D."/>
            <person name="Teijaro C.N."/>
            <person name="Fluegel L."/>
            <person name="Davis C.M."/>
            <person name="Simpson J.R."/>
            <person name="Lauterbach L."/>
            <person name="Steele A.D."/>
            <person name="Gui C."/>
            <person name="Meng S."/>
            <person name="Li G."/>
            <person name="Viehrig K."/>
            <person name="Ye F."/>
            <person name="Su P."/>
            <person name="Kiefer A.F."/>
            <person name="Nichols A."/>
            <person name="Cepeda A.J."/>
            <person name="Yan W."/>
            <person name="Fan B."/>
            <person name="Jiang Y."/>
            <person name="Adhikari A."/>
            <person name="Zheng C.-J."/>
            <person name="Schuster L."/>
            <person name="Cowan T.M."/>
            <person name="Smanski M.J."/>
            <person name="Chevrette M.G."/>
            <person name="De Carvalho L.P.S."/>
            <person name="Shen B."/>
        </authorList>
    </citation>
    <scope>NUCLEOTIDE SEQUENCE [LARGE SCALE GENOMIC DNA]</scope>
    <source>
        <strain evidence="2 3">NPDC049639</strain>
    </source>
</reference>
<dbReference type="EMBL" id="JBITLV010000001">
    <property type="protein sequence ID" value="MFI7586091.1"/>
    <property type="molecule type" value="Genomic_DNA"/>
</dbReference>
<keyword evidence="3" id="KW-1185">Reference proteome</keyword>
<comment type="caution">
    <text evidence="2">The sequence shown here is derived from an EMBL/GenBank/DDBJ whole genome shotgun (WGS) entry which is preliminary data.</text>
</comment>
<accession>A0ABW8AIA8</accession>